<dbReference type="Pfam" id="PF07510">
    <property type="entry name" value="GmrSD_C"/>
    <property type="match status" value="1"/>
</dbReference>
<dbReference type="OrthoDB" id="9798761at2"/>
<reference evidence="3 4" key="1">
    <citation type="submission" date="2018-11" db="EMBL/GenBank/DDBJ databases">
        <title>Rufibacter latericius sp. nov., isolated from water in Baiyang Lake.</title>
        <authorList>
            <person name="Yang Y."/>
        </authorList>
    </citation>
    <scope>NUCLEOTIDE SEQUENCE [LARGE SCALE GENOMIC DNA]</scope>
    <source>
        <strain evidence="3 4">MCC P1</strain>
    </source>
</reference>
<sequence>MESTISQLFGTGSRKFEIPSYQRAYSWEDKQINQFLEDLKNAENQYYLGHFLFESNDDSTLYVIDGQQRLTTCVIFFSVLRRVLEERKKSSEEIRVDLDALASRYLVDKIEDTQKFKTVRSDNNFFVEEIIEGREGHSQEVDTTSKERIRNAKKVFSKQFATLSTELLERWCQIIEDATVTEFIVKDKVQAAQVFAFQNDRGKKLSKLEIIKAYFMLQIYLSSGSKEKISDNITYLEDEFSKIYKQIVRINLDEDEVLNHYWRAVSGQGFYSAEVIEGIKNKIKTKSGQQGELNSRTKWIKGFVSGLAQAFQTVEKVEKSNDVHTRHLRDLNNMALSYPFLIKAYKYGVSESSIDRLVRLLENITFRSLIRGGRAEIESRLNHYLVPFKSAEDIDTTISSTINSIRQSNWWWYWNDNSLKNQLYSGDFYQNRVDNYLLWRYELQLADKNHPVPHNVSFKDLIRNESIEHIAPQTPTNGDPVANGYGPYKVEAEPKDGISSGSWLNSIGNLMLIAQSQNSSLGNKAFSKKLEVYGKDNLLNQQKEIIEFVADKSNPVWDKTAIERRRDKIVKAALEIWSLDRLN</sequence>
<organism evidence="3 4">
    <name type="scientific">Rufibacter immobilis</name>
    <dbReference type="NCBI Taxonomy" id="1348778"/>
    <lineage>
        <taxon>Bacteria</taxon>
        <taxon>Pseudomonadati</taxon>
        <taxon>Bacteroidota</taxon>
        <taxon>Cytophagia</taxon>
        <taxon>Cytophagales</taxon>
        <taxon>Hymenobacteraceae</taxon>
        <taxon>Rufibacter</taxon>
    </lineage>
</organism>
<proteinExistence type="predicted"/>
<dbReference type="Pfam" id="PF03235">
    <property type="entry name" value="GmrSD_N"/>
    <property type="match status" value="1"/>
</dbReference>
<feature type="domain" description="GmrSD restriction endonucleases N-terminal" evidence="1">
    <location>
        <begin position="5"/>
        <end position="216"/>
    </location>
</feature>
<name>A0A3M9N353_9BACT</name>
<accession>A0A3M9N353</accession>
<evidence type="ECO:0000313" key="4">
    <source>
        <dbReference type="Proteomes" id="UP000271010"/>
    </source>
</evidence>
<dbReference type="EMBL" id="RJJE01000002">
    <property type="protein sequence ID" value="RNI32240.1"/>
    <property type="molecule type" value="Genomic_DNA"/>
</dbReference>
<comment type="caution">
    <text evidence="3">The sequence shown here is derived from an EMBL/GenBank/DDBJ whole genome shotgun (WGS) entry which is preliminary data.</text>
</comment>
<evidence type="ECO:0000259" key="2">
    <source>
        <dbReference type="Pfam" id="PF07510"/>
    </source>
</evidence>
<protein>
    <submittedName>
        <fullName evidence="3">DUF262 domain-containing protein</fullName>
    </submittedName>
</protein>
<feature type="domain" description="GmrSD restriction endonucleases C-terminal" evidence="2">
    <location>
        <begin position="416"/>
        <end position="571"/>
    </location>
</feature>
<dbReference type="InterPro" id="IPR011089">
    <property type="entry name" value="GmrSD_C"/>
</dbReference>
<dbReference type="PANTHER" id="PTHR35149">
    <property type="entry name" value="SLL5132 PROTEIN"/>
    <property type="match status" value="1"/>
</dbReference>
<evidence type="ECO:0000313" key="3">
    <source>
        <dbReference type="EMBL" id="RNI32240.1"/>
    </source>
</evidence>
<evidence type="ECO:0000259" key="1">
    <source>
        <dbReference type="Pfam" id="PF03235"/>
    </source>
</evidence>
<dbReference type="PANTHER" id="PTHR35149:SF1">
    <property type="entry name" value="DUF5655 DOMAIN-CONTAINING PROTEIN"/>
    <property type="match status" value="1"/>
</dbReference>
<dbReference type="AlphaFoldDB" id="A0A3M9N353"/>
<dbReference type="InterPro" id="IPR004919">
    <property type="entry name" value="GmrSD_N"/>
</dbReference>
<dbReference type="Proteomes" id="UP000271010">
    <property type="component" value="Unassembled WGS sequence"/>
</dbReference>
<dbReference type="RefSeq" id="WP_123131540.1">
    <property type="nucleotide sequence ID" value="NZ_RJJE01000002.1"/>
</dbReference>
<gene>
    <name evidence="3" type="ORF">EFA69_02625</name>
</gene>
<keyword evidence="4" id="KW-1185">Reference proteome</keyword>